<name>A0ABW5XHR9_9SPHI</name>
<feature type="compositionally biased region" description="Basic residues" evidence="1">
    <location>
        <begin position="578"/>
        <end position="592"/>
    </location>
</feature>
<comment type="caution">
    <text evidence="3">The sequence shown here is derived from an EMBL/GenBank/DDBJ whole genome shotgun (WGS) entry which is preliminary data.</text>
</comment>
<gene>
    <name evidence="3" type="ORF">ACFSYC_00275</name>
</gene>
<evidence type="ECO:0000313" key="3">
    <source>
        <dbReference type="EMBL" id="MFD2863105.1"/>
    </source>
</evidence>
<keyword evidence="2" id="KW-1133">Transmembrane helix</keyword>
<feature type="region of interest" description="Disordered" evidence="1">
    <location>
        <begin position="562"/>
        <end position="608"/>
    </location>
</feature>
<organism evidence="3 4">
    <name type="scientific">Mucilaginibacter antarcticus</name>
    <dbReference type="NCBI Taxonomy" id="1855725"/>
    <lineage>
        <taxon>Bacteria</taxon>
        <taxon>Pseudomonadati</taxon>
        <taxon>Bacteroidota</taxon>
        <taxon>Sphingobacteriia</taxon>
        <taxon>Sphingobacteriales</taxon>
        <taxon>Sphingobacteriaceae</taxon>
        <taxon>Mucilaginibacter</taxon>
    </lineage>
</organism>
<feature type="compositionally biased region" description="Basic and acidic residues" evidence="1">
    <location>
        <begin position="593"/>
        <end position="608"/>
    </location>
</feature>
<reference evidence="4" key="1">
    <citation type="journal article" date="2019" name="Int. J. Syst. Evol. Microbiol.">
        <title>The Global Catalogue of Microorganisms (GCM) 10K type strain sequencing project: providing services to taxonomists for standard genome sequencing and annotation.</title>
        <authorList>
            <consortium name="The Broad Institute Genomics Platform"/>
            <consortium name="The Broad Institute Genome Sequencing Center for Infectious Disease"/>
            <person name="Wu L."/>
            <person name="Ma J."/>
        </authorList>
    </citation>
    <scope>NUCLEOTIDE SEQUENCE [LARGE SCALE GENOMIC DNA]</scope>
    <source>
        <strain evidence="4">KCTC 52232</strain>
    </source>
</reference>
<evidence type="ECO:0000256" key="2">
    <source>
        <dbReference type="SAM" id="Phobius"/>
    </source>
</evidence>
<feature type="transmembrane region" description="Helical" evidence="2">
    <location>
        <begin position="12"/>
        <end position="32"/>
    </location>
</feature>
<proteinExistence type="predicted"/>
<protein>
    <recommendedName>
        <fullName evidence="5">AsmA-like protein</fullName>
    </recommendedName>
</protein>
<evidence type="ECO:0000313" key="4">
    <source>
        <dbReference type="Proteomes" id="UP001597601"/>
    </source>
</evidence>
<dbReference type="Proteomes" id="UP001597601">
    <property type="component" value="Unassembled WGS sequence"/>
</dbReference>
<keyword evidence="2" id="KW-0472">Membrane</keyword>
<evidence type="ECO:0008006" key="5">
    <source>
        <dbReference type="Google" id="ProtNLM"/>
    </source>
</evidence>
<dbReference type="EMBL" id="JBHUON010000001">
    <property type="protein sequence ID" value="MFD2863105.1"/>
    <property type="molecule type" value="Genomic_DNA"/>
</dbReference>
<accession>A0ABW5XHR9</accession>
<evidence type="ECO:0000256" key="1">
    <source>
        <dbReference type="SAM" id="MobiDB-lite"/>
    </source>
</evidence>
<keyword evidence="2" id="KW-0812">Transmembrane</keyword>
<keyword evidence="4" id="KW-1185">Reference proteome</keyword>
<dbReference type="RefSeq" id="WP_377122084.1">
    <property type="nucleotide sequence ID" value="NZ_JBHUON010000001.1"/>
</dbReference>
<sequence>MALGFLKHKWQKVTLISVGVFIVVLFGAAIIINRSWSAILSSKIKKAVTEATDGIYTINFSSAEVRVLEGKILLYNIDFKLDSAVYKHRQQQGLAPNNLVELHVKRLVLSHIHPFKLYFKKIVDIDRITLNEPEVHVTYQLNHVKDTLDKDNRTVWQKVSQSVKYIHVGDIFLNDAKLKYTDYSGKKVGITELKEVNIQVNDLLIDSLTQTDTTRFLYCKDVIADINNFKGNSPDGLYSYTLKRARFSTLTSQLKIQDFKLVPTANYFAKTHKIRYAIKLDSIILNRFDFKTYNKYKSFSASNLIISRGAFDIFANPNAPKIYKDKIRSFPHVALFLVESPFKLDTLQIKKLDVSYSEYGKKSHRSGTITFNRTNADFYNISNNKAALQKNKLLTARVSSHFMDRAKLNVSFTFNLTDKLATFSYKGHLGAIKLSALNEATVPLAMVKITSGTLKSFDFDFDANRNFFNGKVTMLYNDLKVSVLKNDEVDQQLKKKFIVSMFANLFILKHNNPDNEGEIPRSFKVNFKRPIDFPFFKTIWNTLLLGIKSAVGLDDKTQKAATARMSAENLKKEDRQTRKEKRKAKRALKKKQKEAEKKREAAEKAAKG</sequence>